<sequence length="161" mass="18207">MTSADPLAKLFQSLEEPVEEEPQSLEIALIAVISKTIDEVTEYLRDKSASVAFHEKLKNGIGEKGSVKVTAPRLSIDFQLAIRTNALKEIRVRLDSDYLIDEKAEKVLEIYQKKKLLKTRYISDVLLLTSKSGAKLSIEIVYRNYKKPLLSPLQSLFNLGR</sequence>
<accession>A0A7U0J761</accession>
<reference evidence="1 2" key="1">
    <citation type="submission" date="2020-12" db="EMBL/GenBank/DDBJ databases">
        <title>Genomic characterization of four novel bacteriophages infecting Klebsiella pneumoniae.</title>
        <authorList>
            <person name="Estrada Bonilla B."/>
            <person name="Costa A.R."/>
            <person name="van Rossum T."/>
            <person name="Hagedoorn S."/>
            <person name="Wallinga H."/>
            <person name="Xiao M."/>
            <person name="Song W."/>
            <person name="Haas P.-J."/>
            <person name="Nobrega F.L."/>
            <person name="Brouns S.J.J."/>
        </authorList>
    </citation>
    <scope>NUCLEOTIDE SEQUENCE [LARGE SCALE GENOMIC DNA]</scope>
</reference>
<dbReference type="EMBL" id="MW394391">
    <property type="protein sequence ID" value="QQV92187.1"/>
    <property type="molecule type" value="Genomic_DNA"/>
</dbReference>
<name>A0A7U0J761_9CAUD</name>
<evidence type="ECO:0000313" key="1">
    <source>
        <dbReference type="EMBL" id="QQV92187.1"/>
    </source>
</evidence>
<evidence type="ECO:0000313" key="2">
    <source>
        <dbReference type="Proteomes" id="UP000596381"/>
    </source>
</evidence>
<gene>
    <name evidence="1" type="ORF">vBKpMFBKp24_255</name>
</gene>
<protein>
    <submittedName>
        <fullName evidence="1">Uncharacterized protein</fullName>
    </submittedName>
</protein>
<keyword evidence="2" id="KW-1185">Reference proteome</keyword>
<organism evidence="1 2">
    <name type="scientific">Klebsiella phage vB_KpM_FBKp24</name>
    <dbReference type="NCBI Taxonomy" id="2801834"/>
    <lineage>
        <taxon>Viruses</taxon>
        <taxon>Duplodnaviria</taxon>
        <taxon>Heunggongvirae</taxon>
        <taxon>Uroviricota</taxon>
        <taxon>Caudoviricetes</taxon>
        <taxon>Chimalliviridae</taxon>
        <taxon>Maaswegvirus</taxon>
        <taxon>Maaswegvirus Kp24</taxon>
    </lineage>
</organism>
<proteinExistence type="predicted"/>
<dbReference type="Proteomes" id="UP000596381">
    <property type="component" value="Segment"/>
</dbReference>